<dbReference type="InterPro" id="IPR048061">
    <property type="entry name" value="GmtX-like"/>
</dbReference>
<organism evidence="2 3">
    <name type="scientific">Azospirillum argentinense</name>
    <dbReference type="NCBI Taxonomy" id="2970906"/>
    <lineage>
        <taxon>Bacteria</taxon>
        <taxon>Pseudomonadati</taxon>
        <taxon>Pseudomonadota</taxon>
        <taxon>Alphaproteobacteria</taxon>
        <taxon>Rhodospirillales</taxon>
        <taxon>Azospirillaceae</taxon>
        <taxon>Azospirillum</taxon>
    </lineage>
</organism>
<dbReference type="KEGG" id="abq:ABAZ39_11525"/>
<dbReference type="RefSeq" id="WP_038529425.1">
    <property type="nucleotide sequence ID" value="NZ_CP007793.1"/>
</dbReference>
<dbReference type="Proteomes" id="UP000027186">
    <property type="component" value="Chromosome"/>
</dbReference>
<dbReference type="EMBL" id="CP007793">
    <property type="protein sequence ID" value="AIB12611.1"/>
    <property type="molecule type" value="Genomic_DNA"/>
</dbReference>
<proteinExistence type="predicted"/>
<gene>
    <name evidence="2" type="ORF">ABAZ39_11525</name>
</gene>
<reference evidence="2 3" key="1">
    <citation type="journal article" date="2014" name="Genome Announc.">
        <title>Complete Genome Sequence of the Model Rhizosphere Strain Azospirillum brasilense Az39, Successfully Applied in Agriculture.</title>
        <authorList>
            <person name="Rivera D."/>
            <person name="Revale S."/>
            <person name="Molina R."/>
            <person name="Gualpa J."/>
            <person name="Puente M."/>
            <person name="Maroniche G."/>
            <person name="Paris G."/>
            <person name="Baker D."/>
            <person name="Clavijo B."/>
            <person name="McLay K."/>
            <person name="Spaepen S."/>
            <person name="Perticari A."/>
            <person name="Vazquez M."/>
            <person name="Wisniewski-Dye F."/>
            <person name="Watkins C."/>
            <person name="Martinez-Abarca F."/>
            <person name="Vanderleyden J."/>
            <person name="Cassan F."/>
        </authorList>
    </citation>
    <scope>NUCLEOTIDE SEQUENCE [LARGE SCALE GENOMIC DNA]</scope>
    <source>
        <strain evidence="2 3">Az39</strain>
    </source>
</reference>
<sequence>MTAEASFEEVVSEILSRSNARKKTTILALKGVLEGMRAKGVQVYRIVDVGRACEEACVLTTQAIRNKSGDDFKSMIEAFARSIGAATTHLAPSMATPLEQTIASIADLDARTRLRAMIAENKALRAEVNRLKEGFKRLREAPAAALKATEIAPIQMEVLPPLKGMDVVPLERFLSEDWLGDLDWRIGEDGAIYEFGPAGQGVRLTPIGFVSALKGAIKLVRGA</sequence>
<keyword evidence="1" id="KW-0175">Coiled coil</keyword>
<evidence type="ECO:0000313" key="3">
    <source>
        <dbReference type="Proteomes" id="UP000027186"/>
    </source>
</evidence>
<evidence type="ECO:0000313" key="2">
    <source>
        <dbReference type="EMBL" id="AIB12611.1"/>
    </source>
</evidence>
<dbReference type="NCBIfam" id="NF040692">
    <property type="entry name" value="recomb_assoc"/>
    <property type="match status" value="1"/>
</dbReference>
<dbReference type="AlphaFoldDB" id="A0A060DEL8"/>
<feature type="coiled-coil region" evidence="1">
    <location>
        <begin position="114"/>
        <end position="141"/>
    </location>
</feature>
<accession>A0A060DEL8</accession>
<name>A0A060DEL8_9PROT</name>
<evidence type="ECO:0000256" key="1">
    <source>
        <dbReference type="SAM" id="Coils"/>
    </source>
</evidence>
<protein>
    <submittedName>
        <fullName evidence="2">Uncharacterized protein</fullName>
    </submittedName>
</protein>